<dbReference type="RefSeq" id="WP_094636808.1">
    <property type="nucleotide sequence ID" value="NZ_CP062938.1"/>
</dbReference>
<dbReference type="KEGG" id="beu:BE0216_04080"/>
<evidence type="ECO:0000313" key="2">
    <source>
        <dbReference type="EMBL" id="QOL31734.1"/>
    </source>
</evidence>
<dbReference type="OrthoDB" id="9959646at2"/>
<reference evidence="2 4" key="2">
    <citation type="submission" date="2020-10" db="EMBL/GenBank/DDBJ databases">
        <title>Genome sequencing of Bifidobacterium eulemuris_DSMZ_100216.</title>
        <authorList>
            <person name="Kim J."/>
        </authorList>
    </citation>
    <scope>NUCLEOTIDE SEQUENCE [LARGE SCALE GENOMIC DNA]</scope>
    <source>
        <strain evidence="2 4">DSM 100216</strain>
    </source>
</reference>
<evidence type="ECO:0000313" key="3">
    <source>
        <dbReference type="Proteomes" id="UP000216057"/>
    </source>
</evidence>
<dbReference type="Proteomes" id="UP000593943">
    <property type="component" value="Chromosome"/>
</dbReference>
<evidence type="ECO:0000313" key="1">
    <source>
        <dbReference type="EMBL" id="OZG68209.1"/>
    </source>
</evidence>
<organism evidence="1 3">
    <name type="scientific">Bifidobacterium eulemuris</name>
    <dbReference type="NCBI Taxonomy" id="1765219"/>
    <lineage>
        <taxon>Bacteria</taxon>
        <taxon>Bacillati</taxon>
        <taxon>Actinomycetota</taxon>
        <taxon>Actinomycetes</taxon>
        <taxon>Bifidobacteriales</taxon>
        <taxon>Bifidobacteriaceae</taxon>
        <taxon>Bifidobacterium</taxon>
    </lineage>
</organism>
<sequence length="132" mass="14904">MSSQPSFDEIAHARAGDPETSFIAAESVDVKANRRLVVLALHSLLQSSGEPQIAPDISKKAEELGNAEHPNKKIRYGDSTMRSRLPELKRKGYVEVVDRDGRVKDSSRPFSRYRLTQQGVRLAEQLRRKDME</sequence>
<dbReference type="Proteomes" id="UP000216057">
    <property type="component" value="Unassembled WGS sequence"/>
</dbReference>
<protein>
    <submittedName>
        <fullName evidence="1">Uncharacterized protein</fullName>
    </submittedName>
</protein>
<name>A0A261G9W2_9BIFI</name>
<dbReference type="Gene3D" id="1.10.10.10">
    <property type="entry name" value="Winged helix-like DNA-binding domain superfamily/Winged helix DNA-binding domain"/>
    <property type="match status" value="1"/>
</dbReference>
<keyword evidence="4" id="KW-1185">Reference proteome</keyword>
<dbReference type="InterPro" id="IPR036388">
    <property type="entry name" value="WH-like_DNA-bd_sf"/>
</dbReference>
<accession>A0A261G9W2</accession>
<proteinExistence type="predicted"/>
<dbReference type="EMBL" id="MWWZ01000006">
    <property type="protein sequence ID" value="OZG68209.1"/>
    <property type="molecule type" value="Genomic_DNA"/>
</dbReference>
<reference evidence="1 3" key="1">
    <citation type="journal article" date="2017" name="BMC Genomics">
        <title>Comparative genomic and phylogenomic analyses of the Bifidobacteriaceae family.</title>
        <authorList>
            <person name="Lugli G.A."/>
            <person name="Milani C."/>
            <person name="Turroni F."/>
            <person name="Duranti S."/>
            <person name="Mancabelli L."/>
            <person name="Mangifesta M."/>
            <person name="Ferrario C."/>
            <person name="Modesto M."/>
            <person name="Mattarelli P."/>
            <person name="Jiri K."/>
            <person name="van Sinderen D."/>
            <person name="Ventura M."/>
        </authorList>
    </citation>
    <scope>NUCLEOTIDE SEQUENCE [LARGE SCALE GENOMIC DNA]</scope>
    <source>
        <strain evidence="1 3">DSM 100216</strain>
    </source>
</reference>
<dbReference type="EMBL" id="CP062938">
    <property type="protein sequence ID" value="QOL31734.1"/>
    <property type="molecule type" value="Genomic_DNA"/>
</dbReference>
<dbReference type="AlphaFoldDB" id="A0A261G9W2"/>
<evidence type="ECO:0000313" key="4">
    <source>
        <dbReference type="Proteomes" id="UP000593943"/>
    </source>
</evidence>
<gene>
    <name evidence="2" type="ORF">BE0216_04080</name>
    <name evidence="1" type="ORF">BEUL_1222</name>
</gene>